<evidence type="ECO:0000313" key="3">
    <source>
        <dbReference type="Proteomes" id="UP000094527"/>
    </source>
</evidence>
<feature type="transmembrane region" description="Helical" evidence="1">
    <location>
        <begin position="334"/>
        <end position="353"/>
    </location>
</feature>
<keyword evidence="1" id="KW-1133">Transmembrane helix</keyword>
<dbReference type="OMA" id="CILEYCE"/>
<feature type="transmembrane region" description="Helical" evidence="1">
    <location>
        <begin position="41"/>
        <end position="63"/>
    </location>
</feature>
<reference evidence="2 3" key="1">
    <citation type="journal article" date="2016" name="Genome Biol. Evol.">
        <title>Gene Family Evolution Reflects Adaptation to Soil Environmental Stressors in the Genome of the Collembolan Orchesella cincta.</title>
        <authorList>
            <person name="Faddeeva-Vakhrusheva A."/>
            <person name="Derks M.F."/>
            <person name="Anvar S.Y."/>
            <person name="Agamennone V."/>
            <person name="Suring W."/>
            <person name="Smit S."/>
            <person name="van Straalen N.M."/>
            <person name="Roelofs D."/>
        </authorList>
    </citation>
    <scope>NUCLEOTIDE SEQUENCE [LARGE SCALE GENOMIC DNA]</scope>
    <source>
        <tissue evidence="2">Mixed pool</tissue>
    </source>
</reference>
<organism evidence="2 3">
    <name type="scientific">Orchesella cincta</name>
    <name type="common">Springtail</name>
    <name type="synonym">Podura cincta</name>
    <dbReference type="NCBI Taxonomy" id="48709"/>
    <lineage>
        <taxon>Eukaryota</taxon>
        <taxon>Metazoa</taxon>
        <taxon>Ecdysozoa</taxon>
        <taxon>Arthropoda</taxon>
        <taxon>Hexapoda</taxon>
        <taxon>Collembola</taxon>
        <taxon>Entomobryomorpha</taxon>
        <taxon>Entomobryoidea</taxon>
        <taxon>Orchesellidae</taxon>
        <taxon>Orchesellinae</taxon>
        <taxon>Orchesella</taxon>
    </lineage>
</organism>
<protein>
    <submittedName>
        <fullName evidence="2">Uncharacterized protein</fullName>
    </submittedName>
</protein>
<feature type="transmembrane region" description="Helical" evidence="1">
    <location>
        <begin position="100"/>
        <end position="125"/>
    </location>
</feature>
<sequence length="564" mass="63495">MISAIILRAFQFRVRLMRISANNLLIWDPPNLKIKRTLYRVLNGNLTLLFFTLHGLHAVLYSVNFLTGEHGADSDYHKELVALYAKKIDFKTNQSMEESILGFIGFIHIVFAAIFIFVFCLLYAIRVKLEPYKDLFNKLVGNDMLYQSVYETQLASNARAFRLRFIVLNVLGIGIAFSCTVVPLLFGVFALQPLSPLRKLIVEVLEIYPRIEIKFIPLMLFISYVVFEVADVAFLLIYLALMYLTSTEFWMRQLCPKFVSETSNRSHQTDTMLRCRIGCDVGANKLLRFYKHYQILTNAFNNTYAFSAVSVHHVSALLLLVSALYILIRYPSIMYIPGGGQLIPAGVVLLCILEYCEAIFMEGVYQSSVEFLAKLKGVTETFAWRNNWNRKVVQRELTTCRPLQPHTAYPYFSLNRQNFLSFVNTAIDFLVNLLVMTGKDGKDKKKGGGFLGKLDKVQDAAGVVGDITDVVDLGEAGDIVGDAAGIVEGGDGALEGAVGLAGTLGEVAGVEEIGEFAEVGGDVLGAVGDAKRYWGCYPRWWFLYEKVFMWRFKKEAQEGKEQVK</sequence>
<comment type="caution">
    <text evidence="2">The sequence shown here is derived from an EMBL/GenBank/DDBJ whole genome shotgun (WGS) entry which is preliminary data.</text>
</comment>
<feature type="transmembrane region" description="Helical" evidence="1">
    <location>
        <begin position="166"/>
        <end position="191"/>
    </location>
</feature>
<keyword evidence="3" id="KW-1185">Reference proteome</keyword>
<feature type="transmembrane region" description="Helical" evidence="1">
    <location>
        <begin position="304"/>
        <end position="328"/>
    </location>
</feature>
<dbReference type="EMBL" id="LJIJ01000440">
    <property type="protein sequence ID" value="ODM97458.1"/>
    <property type="molecule type" value="Genomic_DNA"/>
</dbReference>
<keyword evidence="1" id="KW-0472">Membrane</keyword>
<dbReference type="AlphaFoldDB" id="A0A1D2MWX3"/>
<accession>A0A1D2MWX3</accession>
<dbReference type="Proteomes" id="UP000094527">
    <property type="component" value="Unassembled WGS sequence"/>
</dbReference>
<evidence type="ECO:0000313" key="2">
    <source>
        <dbReference type="EMBL" id="ODM97458.1"/>
    </source>
</evidence>
<evidence type="ECO:0000256" key="1">
    <source>
        <dbReference type="SAM" id="Phobius"/>
    </source>
</evidence>
<keyword evidence="1" id="KW-0812">Transmembrane</keyword>
<name>A0A1D2MWX3_ORCCI</name>
<proteinExistence type="predicted"/>
<feature type="transmembrane region" description="Helical" evidence="1">
    <location>
        <begin position="215"/>
        <end position="244"/>
    </location>
</feature>
<gene>
    <name evidence="2" type="ORF">Ocin01_09221</name>
</gene>